<reference evidence="3" key="2">
    <citation type="submission" date="2020-10" db="UniProtKB">
        <authorList>
            <consortium name="WormBaseParasite"/>
        </authorList>
    </citation>
    <scope>IDENTIFICATION</scope>
</reference>
<feature type="transmembrane region" description="Helical" evidence="1">
    <location>
        <begin position="238"/>
        <end position="259"/>
    </location>
</feature>
<dbReference type="WBParaSite" id="Pan_g7190.t1">
    <property type="protein sequence ID" value="Pan_g7190.t1"/>
    <property type="gene ID" value="Pan_g7190"/>
</dbReference>
<feature type="transmembrane region" description="Helical" evidence="1">
    <location>
        <begin position="104"/>
        <end position="128"/>
    </location>
</feature>
<organism evidence="2 3">
    <name type="scientific">Panagrellus redivivus</name>
    <name type="common">Microworm</name>
    <dbReference type="NCBI Taxonomy" id="6233"/>
    <lineage>
        <taxon>Eukaryota</taxon>
        <taxon>Metazoa</taxon>
        <taxon>Ecdysozoa</taxon>
        <taxon>Nematoda</taxon>
        <taxon>Chromadorea</taxon>
        <taxon>Rhabditida</taxon>
        <taxon>Tylenchina</taxon>
        <taxon>Panagrolaimomorpha</taxon>
        <taxon>Panagrolaimoidea</taxon>
        <taxon>Panagrolaimidae</taxon>
        <taxon>Panagrellus</taxon>
    </lineage>
</organism>
<evidence type="ECO:0000313" key="3">
    <source>
        <dbReference type="WBParaSite" id="Pan_g7190.t1"/>
    </source>
</evidence>
<dbReference type="Proteomes" id="UP000492821">
    <property type="component" value="Unassembled WGS sequence"/>
</dbReference>
<sequence>MSGFMGGFFRHVGSAQITNIWAFICLALYVNTCFAVFLSMVNRMLFAFNVGAKEHLYKMYIFTVYILAHIFSYAALALCLFSSMKDNENSFEGGANITADTFQQWSQLGILPMSVNFVLTLITILNYIRERHLRSHGFTEDEKKTINKNKLMQTLNLSRVHLVHYGGPINTLSIDGSLYVGYVDPDIQTYQAIVSTLVLVSTSILAFCISIITFFKYKILSKNTDLNLMKVKKIRYEYRLLWQSMLVLLIQILLCSVQVPLYVAARIHNNDLLAVSKVIFSYVDDAFSLVNSITLIVMSKRTRLNYVSYWQGIWGQKHVASVAAS</sequence>
<accession>A0A7E5A0F4</accession>
<keyword evidence="1" id="KW-1133">Transmembrane helix</keyword>
<protein>
    <submittedName>
        <fullName evidence="3">Serpentine Receptor, class T</fullName>
    </submittedName>
</protein>
<name>A0A7E5A0F4_PANRE</name>
<evidence type="ECO:0000256" key="1">
    <source>
        <dbReference type="SAM" id="Phobius"/>
    </source>
</evidence>
<dbReference type="AlphaFoldDB" id="A0A7E5A0F4"/>
<keyword evidence="2" id="KW-1185">Reference proteome</keyword>
<feature type="transmembrane region" description="Helical" evidence="1">
    <location>
        <begin position="62"/>
        <end position="84"/>
    </location>
</feature>
<feature type="transmembrane region" description="Helical" evidence="1">
    <location>
        <begin position="279"/>
        <end position="298"/>
    </location>
</feature>
<reference evidence="2" key="1">
    <citation type="journal article" date="2013" name="Genetics">
        <title>The draft genome and transcriptome of Panagrellus redivivus are shaped by the harsh demands of a free-living lifestyle.</title>
        <authorList>
            <person name="Srinivasan J."/>
            <person name="Dillman A.R."/>
            <person name="Macchietto M.G."/>
            <person name="Heikkinen L."/>
            <person name="Lakso M."/>
            <person name="Fracchia K.M."/>
            <person name="Antoshechkin I."/>
            <person name="Mortazavi A."/>
            <person name="Wong G."/>
            <person name="Sternberg P.W."/>
        </authorList>
    </citation>
    <scope>NUCLEOTIDE SEQUENCE [LARGE SCALE GENOMIC DNA]</scope>
    <source>
        <strain evidence="2">MT8872</strain>
    </source>
</reference>
<keyword evidence="1" id="KW-0472">Membrane</keyword>
<feature type="transmembrane region" description="Helical" evidence="1">
    <location>
        <begin position="192"/>
        <end position="217"/>
    </location>
</feature>
<feature type="transmembrane region" description="Helical" evidence="1">
    <location>
        <begin position="20"/>
        <end position="41"/>
    </location>
</feature>
<keyword evidence="1" id="KW-0812">Transmembrane</keyword>
<feature type="transmembrane region" description="Helical" evidence="1">
    <location>
        <begin position="162"/>
        <end position="180"/>
    </location>
</feature>
<proteinExistence type="predicted"/>
<evidence type="ECO:0000313" key="2">
    <source>
        <dbReference type="Proteomes" id="UP000492821"/>
    </source>
</evidence>